<dbReference type="SMART" id="SM00355">
    <property type="entry name" value="ZnF_C2H2"/>
    <property type="match status" value="4"/>
</dbReference>
<sequence length="803" mass="90460">MRTWFHDRRLQKQRSAPSLPVEKIEFFNLPSLEGHSGRPSATNDGKGIESIRAPTASSRLSIERYLSAPIADEPASAPAINAAIRTQLARDRNGRGVAPLHSRETSTDIHSEGRRTVFTSGSGTETVDTACTADSGHQRLHHTVESVSNAQKNRITEHGGQTSVHTSTECVVHNRNDSTSAWRERVEMFAPRSSPGESVDYRSKAGHELANINARAKELVLQRSRSNRAVRDTAIPPITDETARTLISRNPKLAKVLGEGNGGVKQASSGDSSISDAPVLKRSSTTYDRSDCVYDHVVQKSKSSSTLNASLRQKDIHMIESVKNCKPCFCTFCFKRFDSQDKWTKHEQVMHSIPEEYWICCPRTGKLPKRCPFCDESNPSPAHLADHDYISCQARPLPERTFHQRDHFFQHIAQVHKIPPEQKPYRLMELADAWRSQTSLRTGHAALHCGFCGQIFPTYRDRTRHVSRHFSDGVNVTCWWKDRVSHDEQPPLVQQDPSSSHIPHQCAYCKRDFASLQLARKTHPVCTMWSCSFLPSMQHAIYPTRSRHKPEIACCYCNDGLAQESEGKVSSTLLKNHLVQHSFRACNQKLHFSGQEFRQHLQDDHKASHDMSLSTGWPLLLKASRCEKPSVFHRIGTEATVLSTRRVDTENPLPGKHREKPSNDGKGVTPLNFMELSDVPERSEPNKLRRKFSTVKRTKSTARDTRSSVEIFAQHERASSLDGPNHAHSTELRDCAKFYRRRVDASTRNRLYVRNGDEALTETTEYLYRQLPGSVLGGLILRSSLIAAVPARLTNSVDIYTLP</sequence>
<feature type="region of interest" description="Disordered" evidence="1">
    <location>
        <begin position="258"/>
        <end position="278"/>
    </location>
</feature>
<protein>
    <recommendedName>
        <fullName evidence="2">C2H2-type domain-containing protein</fullName>
    </recommendedName>
</protein>
<feature type="region of interest" description="Disordered" evidence="1">
    <location>
        <begin position="648"/>
        <end position="671"/>
    </location>
</feature>
<evidence type="ECO:0000313" key="3">
    <source>
        <dbReference type="EMBL" id="KAH7087016.1"/>
    </source>
</evidence>
<reference evidence="3" key="1">
    <citation type="journal article" date="2021" name="Nat. Commun.">
        <title>Genetic determinants of endophytism in the Arabidopsis root mycobiome.</title>
        <authorList>
            <person name="Mesny F."/>
            <person name="Miyauchi S."/>
            <person name="Thiergart T."/>
            <person name="Pickel B."/>
            <person name="Atanasova L."/>
            <person name="Karlsson M."/>
            <person name="Huettel B."/>
            <person name="Barry K.W."/>
            <person name="Haridas S."/>
            <person name="Chen C."/>
            <person name="Bauer D."/>
            <person name="Andreopoulos W."/>
            <person name="Pangilinan J."/>
            <person name="LaButti K."/>
            <person name="Riley R."/>
            <person name="Lipzen A."/>
            <person name="Clum A."/>
            <person name="Drula E."/>
            <person name="Henrissat B."/>
            <person name="Kohler A."/>
            <person name="Grigoriev I.V."/>
            <person name="Martin F.M."/>
            <person name="Hacquard S."/>
        </authorList>
    </citation>
    <scope>NUCLEOTIDE SEQUENCE</scope>
    <source>
        <strain evidence="3">MPI-SDFR-AT-0120</strain>
    </source>
</reference>
<proteinExistence type="predicted"/>
<feature type="domain" description="C2H2-type" evidence="2">
    <location>
        <begin position="328"/>
        <end position="351"/>
    </location>
</feature>
<feature type="domain" description="C2H2-type" evidence="2">
    <location>
        <begin position="449"/>
        <end position="469"/>
    </location>
</feature>
<feature type="compositionally biased region" description="Polar residues" evidence="1">
    <location>
        <begin position="266"/>
        <end position="275"/>
    </location>
</feature>
<dbReference type="Proteomes" id="UP000813461">
    <property type="component" value="Unassembled WGS sequence"/>
</dbReference>
<name>A0A8K0R4Q0_9PLEO</name>
<comment type="caution">
    <text evidence="3">The sequence shown here is derived from an EMBL/GenBank/DDBJ whole genome shotgun (WGS) entry which is preliminary data.</text>
</comment>
<gene>
    <name evidence="3" type="ORF">FB567DRAFT_57073</name>
</gene>
<dbReference type="EMBL" id="JAGMVJ010000010">
    <property type="protein sequence ID" value="KAH7087016.1"/>
    <property type="molecule type" value="Genomic_DNA"/>
</dbReference>
<dbReference type="InterPro" id="IPR013087">
    <property type="entry name" value="Znf_C2H2_type"/>
</dbReference>
<dbReference type="PROSITE" id="PS00028">
    <property type="entry name" value="ZINC_FINGER_C2H2_1"/>
    <property type="match status" value="2"/>
</dbReference>
<organism evidence="3 4">
    <name type="scientific">Paraphoma chrysanthemicola</name>
    <dbReference type="NCBI Taxonomy" id="798071"/>
    <lineage>
        <taxon>Eukaryota</taxon>
        <taxon>Fungi</taxon>
        <taxon>Dikarya</taxon>
        <taxon>Ascomycota</taxon>
        <taxon>Pezizomycotina</taxon>
        <taxon>Dothideomycetes</taxon>
        <taxon>Pleosporomycetidae</taxon>
        <taxon>Pleosporales</taxon>
        <taxon>Pleosporineae</taxon>
        <taxon>Phaeosphaeriaceae</taxon>
        <taxon>Paraphoma</taxon>
    </lineage>
</organism>
<evidence type="ECO:0000313" key="4">
    <source>
        <dbReference type="Proteomes" id="UP000813461"/>
    </source>
</evidence>
<accession>A0A8K0R4Q0</accession>
<evidence type="ECO:0000256" key="1">
    <source>
        <dbReference type="SAM" id="MobiDB-lite"/>
    </source>
</evidence>
<evidence type="ECO:0000259" key="2">
    <source>
        <dbReference type="PROSITE" id="PS00028"/>
    </source>
</evidence>
<dbReference type="OrthoDB" id="10056939at2759"/>
<dbReference type="AlphaFoldDB" id="A0A8K0R4Q0"/>
<keyword evidence="4" id="KW-1185">Reference proteome</keyword>